<dbReference type="InterPro" id="IPR000597">
    <property type="entry name" value="Ribosomal_uL3"/>
</dbReference>
<evidence type="ECO:0000313" key="9">
    <source>
        <dbReference type="EMBL" id="AKQ04724.1"/>
    </source>
</evidence>
<dbReference type="EMBL" id="KT007046">
    <property type="protein sequence ID" value="AKQ04724.1"/>
    <property type="molecule type" value="Genomic_DNA"/>
</dbReference>
<dbReference type="GO" id="GO:0019843">
    <property type="term" value="F:rRNA binding"/>
    <property type="evidence" value="ECO:0007669"/>
    <property type="project" value="UniProtKB-UniRule"/>
</dbReference>
<evidence type="ECO:0000256" key="6">
    <source>
        <dbReference type="ARBA" id="ARBA00035243"/>
    </source>
</evidence>
<comment type="similarity">
    <text evidence="1 7">Belongs to the universal ribosomal protein uL3 family.</text>
</comment>
<dbReference type="AlphaFoldDB" id="A0A0H4TV01"/>
<evidence type="ECO:0000256" key="5">
    <source>
        <dbReference type="ARBA" id="ARBA00023274"/>
    </source>
</evidence>
<reference evidence="9" key="1">
    <citation type="journal article" date="2015" name="ISME J.">
        <title>Aquifer environment selects for microbial species cohorts in sediment and groundwater.</title>
        <authorList>
            <person name="Hug L.A."/>
            <person name="Thomas B.C."/>
            <person name="Brown C.T."/>
            <person name="Frischkorn K.R."/>
            <person name="Williams K.H."/>
            <person name="Tringe S.G."/>
            <person name="Banfield J.F."/>
        </authorList>
    </citation>
    <scope>NUCLEOTIDE SEQUENCE</scope>
</reference>
<keyword evidence="5 7" id="KW-0687">Ribonucleoprotein</keyword>
<keyword evidence="3 7" id="KW-0694">RNA-binding</keyword>
<name>A0A0H4TV01_9BACT</name>
<evidence type="ECO:0000256" key="1">
    <source>
        <dbReference type="ARBA" id="ARBA00006540"/>
    </source>
</evidence>
<dbReference type="GO" id="GO:0006412">
    <property type="term" value="P:translation"/>
    <property type="evidence" value="ECO:0007669"/>
    <property type="project" value="UniProtKB-UniRule"/>
</dbReference>
<dbReference type="HAMAP" id="MF_01325_B">
    <property type="entry name" value="Ribosomal_uL3_B"/>
    <property type="match status" value="1"/>
</dbReference>
<evidence type="ECO:0000256" key="3">
    <source>
        <dbReference type="ARBA" id="ARBA00022884"/>
    </source>
</evidence>
<feature type="region of interest" description="Disordered" evidence="8">
    <location>
        <begin position="129"/>
        <end position="158"/>
    </location>
</feature>
<dbReference type="PANTHER" id="PTHR11229:SF16">
    <property type="entry name" value="LARGE RIBOSOMAL SUBUNIT PROTEIN UL3C"/>
    <property type="match status" value="1"/>
</dbReference>
<accession>A0A0H4TV01</accession>
<keyword evidence="2 7" id="KW-0699">rRNA-binding</keyword>
<evidence type="ECO:0000256" key="8">
    <source>
        <dbReference type="SAM" id="MobiDB-lite"/>
    </source>
</evidence>
<keyword evidence="4 7" id="KW-0689">Ribosomal protein</keyword>
<dbReference type="PANTHER" id="PTHR11229">
    <property type="entry name" value="50S RIBOSOMAL PROTEIN L3"/>
    <property type="match status" value="1"/>
</dbReference>
<evidence type="ECO:0000256" key="2">
    <source>
        <dbReference type="ARBA" id="ARBA00022730"/>
    </source>
</evidence>
<organism evidence="9">
    <name type="scientific">uncultured Gemmatimonadetes bacterium Rifle_16ft_4_minimus_7</name>
    <dbReference type="NCBI Taxonomy" id="1665098"/>
    <lineage>
        <taxon>Bacteria</taxon>
        <taxon>Pseudomonadati</taxon>
        <taxon>Gemmatimonadota</taxon>
        <taxon>environmental samples</taxon>
    </lineage>
</organism>
<proteinExistence type="inferred from homology"/>
<dbReference type="InterPro" id="IPR019927">
    <property type="entry name" value="Ribosomal_uL3_bac/org-type"/>
</dbReference>
<gene>
    <name evidence="7 9" type="primary">rplC</name>
</gene>
<evidence type="ECO:0000256" key="4">
    <source>
        <dbReference type="ARBA" id="ARBA00022980"/>
    </source>
</evidence>
<evidence type="ECO:0000256" key="7">
    <source>
        <dbReference type="HAMAP-Rule" id="MF_01325"/>
    </source>
</evidence>
<dbReference type="InterPro" id="IPR009000">
    <property type="entry name" value="Transl_B-barrel_sf"/>
</dbReference>
<protein>
    <recommendedName>
        <fullName evidence="6 7">Large ribosomal subunit protein uL3</fullName>
    </recommendedName>
</protein>
<comment type="function">
    <text evidence="7">One of the primary rRNA binding proteins, it binds directly near the 3'-end of the 23S rRNA, where it nucleates assembly of the 50S subunit.</text>
</comment>
<dbReference type="FunFam" id="2.40.30.10:FF:000004">
    <property type="entry name" value="50S ribosomal protein L3"/>
    <property type="match status" value="1"/>
</dbReference>
<dbReference type="Pfam" id="PF00297">
    <property type="entry name" value="Ribosomal_L3"/>
    <property type="match status" value="1"/>
</dbReference>
<dbReference type="GO" id="GO:0022625">
    <property type="term" value="C:cytosolic large ribosomal subunit"/>
    <property type="evidence" value="ECO:0007669"/>
    <property type="project" value="TreeGrafter"/>
</dbReference>
<sequence length="214" mass="22681">MDGIIGRKLGMTRVFEEDGRVVPVTVIEAGPCPVLQVHTPANGRWAVQLGFGQLKPKRSSKPKAGHAKKAGLETVPVVLKEFGLAPGTEAAPAPGHVVTVGIFQPGEWIKVTGTTKGRGFQGVVKRHGFAGGPATHGNTRHRKPGSVGPGTDPSRVIKGKRMPGHMGAERHTELGLKVVKVDAGRNLLFVRGAVPGPMRGILEVRKQGKRSRYA</sequence>
<dbReference type="GO" id="GO:0003735">
    <property type="term" value="F:structural constituent of ribosome"/>
    <property type="evidence" value="ECO:0007669"/>
    <property type="project" value="UniProtKB-UniRule"/>
</dbReference>
<dbReference type="Gene3D" id="2.40.30.10">
    <property type="entry name" value="Translation factors"/>
    <property type="match status" value="2"/>
</dbReference>
<dbReference type="NCBIfam" id="TIGR03625">
    <property type="entry name" value="L3_bact"/>
    <property type="match status" value="1"/>
</dbReference>
<comment type="subunit">
    <text evidence="7">Part of the 50S ribosomal subunit. Forms a cluster with proteins L14 and L19.</text>
</comment>
<dbReference type="SUPFAM" id="SSF50447">
    <property type="entry name" value="Translation proteins"/>
    <property type="match status" value="1"/>
</dbReference>